<evidence type="ECO:0000313" key="3">
    <source>
        <dbReference type="Proteomes" id="UP001244207"/>
    </source>
</evidence>
<accession>A0AAD8XQR7</accession>
<feature type="region of interest" description="Disordered" evidence="1">
    <location>
        <begin position="40"/>
        <end position="95"/>
    </location>
</feature>
<dbReference type="AlphaFoldDB" id="A0AAD8XQR7"/>
<proteinExistence type="predicted"/>
<protein>
    <submittedName>
        <fullName evidence="2">Uncharacterized protein</fullName>
    </submittedName>
</protein>
<dbReference type="Proteomes" id="UP001244207">
    <property type="component" value="Unassembled WGS sequence"/>
</dbReference>
<dbReference type="RefSeq" id="XP_060371864.1">
    <property type="nucleotide sequence ID" value="XM_060503595.1"/>
</dbReference>
<gene>
    <name evidence="2" type="ORF">BDZ83DRAFT_5640</name>
</gene>
<keyword evidence="3" id="KW-1185">Reference proteome</keyword>
<comment type="caution">
    <text evidence="2">The sequence shown here is derived from an EMBL/GenBank/DDBJ whole genome shotgun (WGS) entry which is preliminary data.</text>
</comment>
<dbReference type="EMBL" id="JAHMHS010000001">
    <property type="protein sequence ID" value="KAK1731809.1"/>
    <property type="molecule type" value="Genomic_DNA"/>
</dbReference>
<reference evidence="2" key="1">
    <citation type="submission" date="2021-12" db="EMBL/GenBank/DDBJ databases">
        <title>Comparative genomics, transcriptomics and evolutionary studies reveal genomic signatures of adaptation to plant cell wall in hemibiotrophic fungi.</title>
        <authorList>
            <consortium name="DOE Joint Genome Institute"/>
            <person name="Baroncelli R."/>
            <person name="Diaz J.F."/>
            <person name="Benocci T."/>
            <person name="Peng M."/>
            <person name="Battaglia E."/>
            <person name="Haridas S."/>
            <person name="Andreopoulos W."/>
            <person name="Labutti K."/>
            <person name="Pangilinan J."/>
            <person name="Floch G.L."/>
            <person name="Makela M.R."/>
            <person name="Henrissat B."/>
            <person name="Grigoriev I.V."/>
            <person name="Crouch J.A."/>
            <person name="De Vries R.P."/>
            <person name="Sukno S.A."/>
            <person name="Thon M.R."/>
        </authorList>
    </citation>
    <scope>NUCLEOTIDE SEQUENCE</scope>
    <source>
        <strain evidence="2">CBS 112980</strain>
    </source>
</reference>
<dbReference type="GeneID" id="85387494"/>
<sequence length="235" mass="25213">MTLKYKSRKTWISPIRLPRQASPQIPCLPKILIVMAGHTERRSNRGSSNGGTAGKKIPPLESLLRTSPEPGRGREGRASNSLRATSPSLGRPIAAKPPPLHLKCLSVVSTTDTTVANLSAEFPSSPLLLYLEYHCIRTSPQSCSPFHSILSSSPGPSGCISIHSSPFFASLPAISPRSGSDPGTDKQQVHTDHIPDFDEIHRGFSGEGVDTHTAPPAYLGPNASLLVMPLERDKD</sequence>
<name>A0AAD8XQR7_GLOAC</name>
<evidence type="ECO:0000256" key="1">
    <source>
        <dbReference type="SAM" id="MobiDB-lite"/>
    </source>
</evidence>
<feature type="compositionally biased region" description="Polar residues" evidence="1">
    <location>
        <begin position="78"/>
        <end position="88"/>
    </location>
</feature>
<organism evidence="2 3">
    <name type="scientific">Glomerella acutata</name>
    <name type="common">Colletotrichum acutatum</name>
    <dbReference type="NCBI Taxonomy" id="27357"/>
    <lineage>
        <taxon>Eukaryota</taxon>
        <taxon>Fungi</taxon>
        <taxon>Dikarya</taxon>
        <taxon>Ascomycota</taxon>
        <taxon>Pezizomycotina</taxon>
        <taxon>Sordariomycetes</taxon>
        <taxon>Hypocreomycetidae</taxon>
        <taxon>Glomerellales</taxon>
        <taxon>Glomerellaceae</taxon>
        <taxon>Colletotrichum</taxon>
        <taxon>Colletotrichum acutatum species complex</taxon>
    </lineage>
</organism>
<evidence type="ECO:0000313" key="2">
    <source>
        <dbReference type="EMBL" id="KAK1731809.1"/>
    </source>
</evidence>